<dbReference type="GO" id="GO:0000981">
    <property type="term" value="F:DNA-binding transcription factor activity, RNA polymerase II-specific"/>
    <property type="evidence" value="ECO:0007669"/>
    <property type="project" value="TreeGrafter"/>
</dbReference>
<evidence type="ECO:0000256" key="7">
    <source>
        <dbReference type="PROSITE-ProRule" id="PRU00042"/>
    </source>
</evidence>
<evidence type="ECO:0000313" key="11">
    <source>
        <dbReference type="Proteomes" id="UP000799770"/>
    </source>
</evidence>
<dbReference type="SUPFAM" id="SSF57667">
    <property type="entry name" value="beta-beta-alpha zinc fingers"/>
    <property type="match status" value="1"/>
</dbReference>
<dbReference type="FunFam" id="3.30.160.60:FF:000870">
    <property type="entry name" value="zinc finger protein 197 isoform X1"/>
    <property type="match status" value="1"/>
</dbReference>
<dbReference type="GO" id="GO:0008270">
    <property type="term" value="F:zinc ion binding"/>
    <property type="evidence" value="ECO:0007669"/>
    <property type="project" value="UniProtKB-KW"/>
</dbReference>
<evidence type="ECO:0000313" key="10">
    <source>
        <dbReference type="EMBL" id="KAF2123223.1"/>
    </source>
</evidence>
<dbReference type="Pfam" id="PF00096">
    <property type="entry name" value="zf-C2H2"/>
    <property type="match status" value="2"/>
</dbReference>
<keyword evidence="6" id="KW-0539">Nucleus</keyword>
<sequence>MCVIIERIVVCKDGRRLSSEHTAPCATARTAHCGVVTRKRIIEDEDEERLPLVSLSYDAGSGTLRPSMGSRSEVPFNGRTDPLPDGPLPKEEQTTDPFQFALDSMAEYLDLDPKTGLHLSKGDATTGRPTAGERAPQSLGRERILDPATASGTNFWPKPDRSSTADEPKKNPLERIREMIDRAKAEIVERERVGAEAIVRRGEGSMPPNDANMKVPATFQCTLCPKRFKRAYNLRSHLRTHTDERPFVCSVCGKAFTRPHERTRHENLHAAKNEFVCYGELLSGEQWGCGQDFESAHALAASSKRSRPRMHQGATR</sequence>
<keyword evidence="3" id="KW-0677">Repeat</keyword>
<proteinExistence type="predicted"/>
<dbReference type="SMART" id="SM00355">
    <property type="entry name" value="ZnF_C2H2"/>
    <property type="match status" value="2"/>
</dbReference>
<evidence type="ECO:0000256" key="2">
    <source>
        <dbReference type="ARBA" id="ARBA00022723"/>
    </source>
</evidence>
<feature type="domain" description="C2H2-type" evidence="9">
    <location>
        <begin position="247"/>
        <end position="274"/>
    </location>
</feature>
<feature type="region of interest" description="Disordered" evidence="8">
    <location>
        <begin position="60"/>
        <end position="94"/>
    </location>
</feature>
<dbReference type="InterPro" id="IPR013087">
    <property type="entry name" value="Znf_C2H2_type"/>
</dbReference>
<dbReference type="Gene3D" id="3.30.160.60">
    <property type="entry name" value="Classic Zinc Finger"/>
    <property type="match status" value="2"/>
</dbReference>
<gene>
    <name evidence="10" type="ORF">BDV96DRAFT_562123</name>
</gene>
<evidence type="ECO:0000256" key="3">
    <source>
        <dbReference type="ARBA" id="ARBA00022737"/>
    </source>
</evidence>
<evidence type="ECO:0000259" key="9">
    <source>
        <dbReference type="PROSITE" id="PS50157"/>
    </source>
</evidence>
<dbReference type="EMBL" id="ML977310">
    <property type="protein sequence ID" value="KAF2123223.1"/>
    <property type="molecule type" value="Genomic_DNA"/>
</dbReference>
<keyword evidence="2" id="KW-0479">Metal-binding</keyword>
<keyword evidence="4 7" id="KW-0863">Zinc-finger</keyword>
<dbReference type="Proteomes" id="UP000799770">
    <property type="component" value="Unassembled WGS sequence"/>
</dbReference>
<evidence type="ECO:0000256" key="4">
    <source>
        <dbReference type="ARBA" id="ARBA00022771"/>
    </source>
</evidence>
<dbReference type="GO" id="GO:0005634">
    <property type="term" value="C:nucleus"/>
    <property type="evidence" value="ECO:0007669"/>
    <property type="project" value="UniProtKB-SubCell"/>
</dbReference>
<keyword evidence="5" id="KW-0862">Zinc</keyword>
<dbReference type="PANTHER" id="PTHR24394:SF30">
    <property type="entry name" value="ZINC FINGER AND BTB DOMAIN-CONTAINING PROTEIN 8A"/>
    <property type="match status" value="1"/>
</dbReference>
<dbReference type="PANTHER" id="PTHR24394">
    <property type="entry name" value="ZINC FINGER PROTEIN"/>
    <property type="match status" value="1"/>
</dbReference>
<evidence type="ECO:0000256" key="8">
    <source>
        <dbReference type="SAM" id="MobiDB-lite"/>
    </source>
</evidence>
<name>A0A6A5ZWF3_9PLEO</name>
<evidence type="ECO:0000256" key="6">
    <source>
        <dbReference type="ARBA" id="ARBA00023242"/>
    </source>
</evidence>
<dbReference type="AlphaFoldDB" id="A0A6A5ZWF3"/>
<dbReference type="PROSITE" id="PS00028">
    <property type="entry name" value="ZINC_FINGER_C2H2_1"/>
    <property type="match status" value="2"/>
</dbReference>
<evidence type="ECO:0000256" key="5">
    <source>
        <dbReference type="ARBA" id="ARBA00022833"/>
    </source>
</evidence>
<keyword evidence="11" id="KW-1185">Reference proteome</keyword>
<organism evidence="10 11">
    <name type="scientific">Lophiotrema nucula</name>
    <dbReference type="NCBI Taxonomy" id="690887"/>
    <lineage>
        <taxon>Eukaryota</taxon>
        <taxon>Fungi</taxon>
        <taxon>Dikarya</taxon>
        <taxon>Ascomycota</taxon>
        <taxon>Pezizomycotina</taxon>
        <taxon>Dothideomycetes</taxon>
        <taxon>Pleosporomycetidae</taxon>
        <taxon>Pleosporales</taxon>
        <taxon>Lophiotremataceae</taxon>
        <taxon>Lophiotrema</taxon>
    </lineage>
</organism>
<dbReference type="FunFam" id="3.30.160.60:FF:000146">
    <property type="entry name" value="C2H2 type zinc finger protein"/>
    <property type="match status" value="1"/>
</dbReference>
<feature type="compositionally biased region" description="Basic and acidic residues" evidence="8">
    <location>
        <begin position="158"/>
        <end position="173"/>
    </location>
</feature>
<comment type="subcellular location">
    <subcellularLocation>
        <location evidence="1">Nucleus</location>
    </subcellularLocation>
</comment>
<evidence type="ECO:0000256" key="1">
    <source>
        <dbReference type="ARBA" id="ARBA00004123"/>
    </source>
</evidence>
<protein>
    <recommendedName>
        <fullName evidence="9">C2H2-type domain-containing protein</fullName>
    </recommendedName>
</protein>
<reference evidence="10" key="1">
    <citation type="journal article" date="2020" name="Stud. Mycol.">
        <title>101 Dothideomycetes genomes: a test case for predicting lifestyles and emergence of pathogens.</title>
        <authorList>
            <person name="Haridas S."/>
            <person name="Albert R."/>
            <person name="Binder M."/>
            <person name="Bloem J."/>
            <person name="Labutti K."/>
            <person name="Salamov A."/>
            <person name="Andreopoulos B."/>
            <person name="Baker S."/>
            <person name="Barry K."/>
            <person name="Bills G."/>
            <person name="Bluhm B."/>
            <person name="Cannon C."/>
            <person name="Castanera R."/>
            <person name="Culley D."/>
            <person name="Daum C."/>
            <person name="Ezra D."/>
            <person name="Gonzalez J."/>
            <person name="Henrissat B."/>
            <person name="Kuo A."/>
            <person name="Liang C."/>
            <person name="Lipzen A."/>
            <person name="Lutzoni F."/>
            <person name="Magnuson J."/>
            <person name="Mondo S."/>
            <person name="Nolan M."/>
            <person name="Ohm R."/>
            <person name="Pangilinan J."/>
            <person name="Park H.-J."/>
            <person name="Ramirez L."/>
            <person name="Alfaro M."/>
            <person name="Sun H."/>
            <person name="Tritt A."/>
            <person name="Yoshinaga Y."/>
            <person name="Zwiers L.-H."/>
            <person name="Turgeon B."/>
            <person name="Goodwin S."/>
            <person name="Spatafora J."/>
            <person name="Crous P."/>
            <person name="Grigoriev I."/>
        </authorList>
    </citation>
    <scope>NUCLEOTIDE SEQUENCE</scope>
    <source>
        <strain evidence="10">CBS 627.86</strain>
    </source>
</reference>
<dbReference type="OrthoDB" id="8117402at2759"/>
<feature type="domain" description="C2H2-type" evidence="9">
    <location>
        <begin position="219"/>
        <end position="246"/>
    </location>
</feature>
<dbReference type="PROSITE" id="PS50157">
    <property type="entry name" value="ZINC_FINGER_C2H2_2"/>
    <property type="match status" value="2"/>
</dbReference>
<dbReference type="InterPro" id="IPR036236">
    <property type="entry name" value="Znf_C2H2_sf"/>
</dbReference>
<accession>A0A6A5ZWF3</accession>
<feature type="region of interest" description="Disordered" evidence="8">
    <location>
        <begin position="114"/>
        <end position="173"/>
    </location>
</feature>